<comment type="similarity">
    <text evidence="1">Belongs to the Gfa family.</text>
</comment>
<keyword evidence="7" id="KW-1185">Reference proteome</keyword>
<dbReference type="PROSITE" id="PS51891">
    <property type="entry name" value="CENP_V_GFA"/>
    <property type="match status" value="1"/>
</dbReference>
<protein>
    <submittedName>
        <fullName evidence="6">GFA family protein</fullName>
    </submittedName>
</protein>
<dbReference type="EMBL" id="JAAONZ010000015">
    <property type="protein sequence ID" value="NHO67176.1"/>
    <property type="molecule type" value="Genomic_DNA"/>
</dbReference>
<organism evidence="6 7">
    <name type="scientific">Pseudomaricurvus hydrocarbonicus</name>
    <dbReference type="NCBI Taxonomy" id="1470433"/>
    <lineage>
        <taxon>Bacteria</taxon>
        <taxon>Pseudomonadati</taxon>
        <taxon>Pseudomonadota</taxon>
        <taxon>Gammaproteobacteria</taxon>
        <taxon>Cellvibrionales</taxon>
        <taxon>Cellvibrionaceae</taxon>
        <taxon>Pseudomaricurvus</taxon>
    </lineage>
</organism>
<dbReference type="PANTHER" id="PTHR33337:SF40">
    <property type="entry name" value="CENP-V_GFA DOMAIN-CONTAINING PROTEIN-RELATED"/>
    <property type="match status" value="1"/>
</dbReference>
<proteinExistence type="inferred from homology"/>
<dbReference type="GO" id="GO:0016846">
    <property type="term" value="F:carbon-sulfur lyase activity"/>
    <property type="evidence" value="ECO:0007669"/>
    <property type="project" value="InterPro"/>
</dbReference>
<keyword evidence="4" id="KW-0456">Lyase</keyword>
<sequence>MEREARCMCGELRIKTSGEPILTLACNCHNCQRRTGSVFGVGAYFDNSMILEKKGTARKFDIDTESGNAATSNFCEKCGSTLYIEAEMFRGMTGIPVGCFTDPNFPEPTLAAWCRSKYQWVDFPEHWHSMDTQGSDNA</sequence>
<dbReference type="SUPFAM" id="SSF51316">
    <property type="entry name" value="Mss4-like"/>
    <property type="match status" value="1"/>
</dbReference>
<accession>A0A9E5MMX2</accession>
<dbReference type="Proteomes" id="UP000787472">
    <property type="component" value="Unassembled WGS sequence"/>
</dbReference>
<dbReference type="Gene3D" id="3.90.1590.10">
    <property type="entry name" value="glutathione-dependent formaldehyde- activating enzyme (gfa)"/>
    <property type="match status" value="1"/>
</dbReference>
<evidence type="ECO:0000259" key="5">
    <source>
        <dbReference type="PROSITE" id="PS51891"/>
    </source>
</evidence>
<dbReference type="InterPro" id="IPR011057">
    <property type="entry name" value="Mss4-like_sf"/>
</dbReference>
<dbReference type="InterPro" id="IPR006913">
    <property type="entry name" value="CENP-V/GFA"/>
</dbReference>
<evidence type="ECO:0000313" key="7">
    <source>
        <dbReference type="Proteomes" id="UP000787472"/>
    </source>
</evidence>
<gene>
    <name evidence="6" type="ORF">G8770_16630</name>
</gene>
<evidence type="ECO:0000313" key="6">
    <source>
        <dbReference type="EMBL" id="NHO67176.1"/>
    </source>
</evidence>
<evidence type="ECO:0000256" key="2">
    <source>
        <dbReference type="ARBA" id="ARBA00022723"/>
    </source>
</evidence>
<keyword evidence="2" id="KW-0479">Metal-binding</keyword>
<evidence type="ECO:0000256" key="3">
    <source>
        <dbReference type="ARBA" id="ARBA00022833"/>
    </source>
</evidence>
<evidence type="ECO:0000256" key="1">
    <source>
        <dbReference type="ARBA" id="ARBA00005495"/>
    </source>
</evidence>
<comment type="caution">
    <text evidence="6">The sequence shown here is derived from an EMBL/GenBank/DDBJ whole genome shotgun (WGS) entry which is preliminary data.</text>
</comment>
<evidence type="ECO:0000256" key="4">
    <source>
        <dbReference type="ARBA" id="ARBA00023239"/>
    </source>
</evidence>
<dbReference type="PANTHER" id="PTHR33337">
    <property type="entry name" value="GFA DOMAIN-CONTAINING PROTEIN"/>
    <property type="match status" value="1"/>
</dbReference>
<dbReference type="RefSeq" id="WP_167189397.1">
    <property type="nucleotide sequence ID" value="NZ_JAAONZ010000015.1"/>
</dbReference>
<feature type="domain" description="CENP-V/GFA" evidence="5">
    <location>
        <begin position="3"/>
        <end position="114"/>
    </location>
</feature>
<name>A0A9E5MMX2_9GAMM</name>
<reference evidence="6" key="1">
    <citation type="submission" date="2020-03" db="EMBL/GenBank/DDBJ databases">
        <authorList>
            <person name="Guo F."/>
        </authorList>
    </citation>
    <scope>NUCLEOTIDE SEQUENCE</scope>
    <source>
        <strain evidence="6">JCM 30134</strain>
    </source>
</reference>
<keyword evidence="3" id="KW-0862">Zinc</keyword>
<dbReference type="GO" id="GO:0046872">
    <property type="term" value="F:metal ion binding"/>
    <property type="evidence" value="ECO:0007669"/>
    <property type="project" value="UniProtKB-KW"/>
</dbReference>
<dbReference type="Pfam" id="PF04828">
    <property type="entry name" value="GFA"/>
    <property type="match status" value="1"/>
</dbReference>
<dbReference type="AlphaFoldDB" id="A0A9E5MMX2"/>